<comment type="caution">
    <text evidence="1">The sequence shown here is derived from an EMBL/GenBank/DDBJ whole genome shotgun (WGS) entry which is preliminary data.</text>
</comment>
<proteinExistence type="predicted"/>
<dbReference type="EMBL" id="CAAALY010251813">
    <property type="protein sequence ID" value="VEL36269.1"/>
    <property type="molecule type" value="Genomic_DNA"/>
</dbReference>
<evidence type="ECO:0000313" key="2">
    <source>
        <dbReference type="Proteomes" id="UP000784294"/>
    </source>
</evidence>
<reference evidence="1" key="1">
    <citation type="submission" date="2018-11" db="EMBL/GenBank/DDBJ databases">
        <authorList>
            <consortium name="Pathogen Informatics"/>
        </authorList>
    </citation>
    <scope>NUCLEOTIDE SEQUENCE</scope>
</reference>
<evidence type="ECO:0000313" key="1">
    <source>
        <dbReference type="EMBL" id="VEL36269.1"/>
    </source>
</evidence>
<keyword evidence="2" id="KW-1185">Reference proteome</keyword>
<gene>
    <name evidence="1" type="ORF">PXEA_LOCUS29709</name>
</gene>
<sequence>MPGPLRCGLSDTHWLPWHAGKPASLPVVVVKAGLVYHGLGPMFRLHKVLLPTEHVSLLCCCTPLAEIVFS</sequence>
<organism evidence="1 2">
    <name type="scientific">Protopolystoma xenopodis</name>
    <dbReference type="NCBI Taxonomy" id="117903"/>
    <lineage>
        <taxon>Eukaryota</taxon>
        <taxon>Metazoa</taxon>
        <taxon>Spiralia</taxon>
        <taxon>Lophotrochozoa</taxon>
        <taxon>Platyhelminthes</taxon>
        <taxon>Monogenea</taxon>
        <taxon>Polyopisthocotylea</taxon>
        <taxon>Polystomatidea</taxon>
        <taxon>Polystomatidae</taxon>
        <taxon>Protopolystoma</taxon>
    </lineage>
</organism>
<accession>A0A448XGX5</accession>
<dbReference type="Proteomes" id="UP000784294">
    <property type="component" value="Unassembled WGS sequence"/>
</dbReference>
<name>A0A448XGX5_9PLAT</name>
<dbReference type="AlphaFoldDB" id="A0A448XGX5"/>
<protein>
    <submittedName>
        <fullName evidence="1">Uncharacterized protein</fullName>
    </submittedName>
</protein>